<evidence type="ECO:0000259" key="1">
    <source>
        <dbReference type="Pfam" id="PF07603"/>
    </source>
</evidence>
<comment type="caution">
    <text evidence="2">The sequence shown here is derived from an EMBL/GenBank/DDBJ whole genome shotgun (WGS) entry which is preliminary data.</text>
</comment>
<dbReference type="Proteomes" id="UP000033907">
    <property type="component" value="Unassembled WGS sequence"/>
</dbReference>
<evidence type="ECO:0000313" key="2">
    <source>
        <dbReference type="EMBL" id="KKT10681.1"/>
    </source>
</evidence>
<protein>
    <recommendedName>
        <fullName evidence="1">Lcl C-terminal domain-containing protein</fullName>
    </recommendedName>
</protein>
<feature type="domain" description="Lcl C-terminal" evidence="1">
    <location>
        <begin position="99"/>
        <end position="182"/>
    </location>
</feature>
<reference evidence="2 3" key="1">
    <citation type="journal article" date="2015" name="Nature">
        <title>rRNA introns, odd ribosomes, and small enigmatic genomes across a large radiation of phyla.</title>
        <authorList>
            <person name="Brown C.T."/>
            <person name="Hug L.A."/>
            <person name="Thomas B.C."/>
            <person name="Sharon I."/>
            <person name="Castelle C.J."/>
            <person name="Singh A."/>
            <person name="Wilkins M.J."/>
            <person name="Williams K.H."/>
            <person name="Banfield J.F."/>
        </authorList>
    </citation>
    <scope>NUCLEOTIDE SEQUENCE [LARGE SCALE GENOMIC DNA]</scope>
</reference>
<dbReference type="EMBL" id="LCGH01000011">
    <property type="protein sequence ID" value="KKT10681.1"/>
    <property type="molecule type" value="Genomic_DNA"/>
</dbReference>
<dbReference type="InterPro" id="IPR011460">
    <property type="entry name" value="Lcl_C"/>
</dbReference>
<organism evidence="2 3">
    <name type="scientific">Candidatus Nomurabacteria bacterium GW2011_GWF2_43_24</name>
    <dbReference type="NCBI Taxonomy" id="1618778"/>
    <lineage>
        <taxon>Bacteria</taxon>
        <taxon>Candidatus Nomuraibacteriota</taxon>
    </lineage>
</organism>
<gene>
    <name evidence="2" type="ORF">UV91_C0011G0017</name>
</gene>
<name>A0A0G1EKU9_9BACT</name>
<sequence>MIPQAELSYDTPGNYSAACASVQAMLDAITDSGASSSCLSYNNSGLSDVYIRWGASGIKGTSTPIQAWSSSPVGAATWDVQGVNSSGVFVSSDTYMNWDTANTACGIAGGRLPTMEELKTLTDATYIASGNATRTPPGFVADYYWSSTAVPSNSTWAYSVDMTSGNIGDGYKATDSYVRCVR</sequence>
<accession>A0A0G1EKU9</accession>
<dbReference type="Pfam" id="PF07603">
    <property type="entry name" value="Lcl_C"/>
    <property type="match status" value="1"/>
</dbReference>
<evidence type="ECO:0000313" key="3">
    <source>
        <dbReference type="Proteomes" id="UP000033907"/>
    </source>
</evidence>
<dbReference type="AlphaFoldDB" id="A0A0G1EKU9"/>
<proteinExistence type="predicted"/>